<name>A0ABP4G5B6_9MICO</name>
<dbReference type="Proteomes" id="UP001500943">
    <property type="component" value="Unassembled WGS sequence"/>
</dbReference>
<organism evidence="2 3">
    <name type="scientific">Rhodoglobus aureus</name>
    <dbReference type="NCBI Taxonomy" id="191497"/>
    <lineage>
        <taxon>Bacteria</taxon>
        <taxon>Bacillati</taxon>
        <taxon>Actinomycetota</taxon>
        <taxon>Actinomycetes</taxon>
        <taxon>Micrococcales</taxon>
        <taxon>Microbacteriaceae</taxon>
        <taxon>Rhodoglobus</taxon>
    </lineage>
</organism>
<accession>A0ABP4G5B6</accession>
<evidence type="ECO:0000313" key="3">
    <source>
        <dbReference type="Proteomes" id="UP001500943"/>
    </source>
</evidence>
<dbReference type="PANTHER" id="PTHR43798">
    <property type="entry name" value="MONOACYLGLYCEROL LIPASE"/>
    <property type="match status" value="1"/>
</dbReference>
<protein>
    <submittedName>
        <fullName evidence="2">Alpha/beta fold hydrolase</fullName>
    </submittedName>
</protein>
<evidence type="ECO:0000313" key="2">
    <source>
        <dbReference type="EMBL" id="GAA1214293.1"/>
    </source>
</evidence>
<dbReference type="SUPFAM" id="SSF53474">
    <property type="entry name" value="alpha/beta-Hydrolases"/>
    <property type="match status" value="1"/>
</dbReference>
<sequence length="303" mass="32695">MLVLLAAAAIWATYPGIGRLAYDVTIGTETRLAGLHTEHTEVDELQMAYYEGGPLDAPTIVLLHGFSADRDVWARFAAKFDDDYHVIIPDLAGHGDTPFVSGLDYSAPAQATRVAGLLDQLGIDQVHIIGNSMGGFIAATFALENPERTLSLGLSDAAGVISPEPSDMNTMTEEGNTNPFLFTDPSQYDDFYAMTMEKPPFLPGFVKDALAQDQAERRDQLAEITADFGGNDLLDDRLAEITAPSLVLWGEGDRIISPTAAKVWVAGLPDARLVTYPGVGHLPMLEIPELTAANYRAFLANLN</sequence>
<reference evidence="3" key="1">
    <citation type="journal article" date="2019" name="Int. J. Syst. Evol. Microbiol.">
        <title>The Global Catalogue of Microorganisms (GCM) 10K type strain sequencing project: providing services to taxonomists for standard genome sequencing and annotation.</title>
        <authorList>
            <consortium name="The Broad Institute Genomics Platform"/>
            <consortium name="The Broad Institute Genome Sequencing Center for Infectious Disease"/>
            <person name="Wu L."/>
            <person name="Ma J."/>
        </authorList>
    </citation>
    <scope>NUCLEOTIDE SEQUENCE [LARGE SCALE GENOMIC DNA]</scope>
    <source>
        <strain evidence="3">JCM 12762</strain>
    </source>
</reference>
<dbReference type="PRINTS" id="PR00111">
    <property type="entry name" value="ABHYDROLASE"/>
</dbReference>
<dbReference type="PANTHER" id="PTHR43798:SF5">
    <property type="entry name" value="MONOACYLGLYCEROL LIPASE ABHD6"/>
    <property type="match status" value="1"/>
</dbReference>
<comment type="caution">
    <text evidence="2">The sequence shown here is derived from an EMBL/GenBank/DDBJ whole genome shotgun (WGS) entry which is preliminary data.</text>
</comment>
<dbReference type="InterPro" id="IPR000073">
    <property type="entry name" value="AB_hydrolase_1"/>
</dbReference>
<dbReference type="Gene3D" id="3.40.50.1820">
    <property type="entry name" value="alpha/beta hydrolase"/>
    <property type="match status" value="1"/>
</dbReference>
<proteinExistence type="predicted"/>
<dbReference type="InterPro" id="IPR029058">
    <property type="entry name" value="AB_hydrolase_fold"/>
</dbReference>
<evidence type="ECO:0000259" key="1">
    <source>
        <dbReference type="Pfam" id="PF00561"/>
    </source>
</evidence>
<keyword evidence="2" id="KW-0378">Hydrolase</keyword>
<feature type="domain" description="AB hydrolase-1" evidence="1">
    <location>
        <begin position="58"/>
        <end position="286"/>
    </location>
</feature>
<keyword evidence="3" id="KW-1185">Reference proteome</keyword>
<dbReference type="GO" id="GO:0016787">
    <property type="term" value="F:hydrolase activity"/>
    <property type="evidence" value="ECO:0007669"/>
    <property type="project" value="UniProtKB-KW"/>
</dbReference>
<gene>
    <name evidence="2" type="ORF">GCM10009655_11980</name>
</gene>
<dbReference type="Pfam" id="PF00561">
    <property type="entry name" value="Abhydrolase_1"/>
    <property type="match status" value="1"/>
</dbReference>
<dbReference type="InterPro" id="IPR050266">
    <property type="entry name" value="AB_hydrolase_sf"/>
</dbReference>
<dbReference type="EMBL" id="BAAAKW010000022">
    <property type="protein sequence ID" value="GAA1214293.1"/>
    <property type="molecule type" value="Genomic_DNA"/>
</dbReference>